<gene>
    <name evidence="2" type="ORF">B9J08_003511</name>
    <name evidence="1" type="ORF">B9J08_01370</name>
</gene>
<dbReference type="VEuPathDB" id="FungiDB:CJI96_0001957"/>
<dbReference type="OrthoDB" id="10008801at2759"/>
<dbReference type="VEuPathDB" id="FungiDB:CJI97_003585"/>
<organism evidence="2">
    <name type="scientific">Candidozyma auris</name>
    <name type="common">Yeast</name>
    <name type="synonym">Candida auris</name>
    <dbReference type="NCBI Taxonomy" id="498019"/>
    <lineage>
        <taxon>Eukaryota</taxon>
        <taxon>Fungi</taxon>
        <taxon>Dikarya</taxon>
        <taxon>Ascomycota</taxon>
        <taxon>Saccharomycotina</taxon>
        <taxon>Pichiomycetes</taxon>
        <taxon>Metschnikowiaceae</taxon>
        <taxon>Candidozyma</taxon>
    </lineage>
</organism>
<protein>
    <submittedName>
        <fullName evidence="2">Uncharacterized protein</fullName>
    </submittedName>
</protein>
<keyword evidence="3" id="KW-1185">Reference proteome</keyword>
<dbReference type="Proteomes" id="UP000230249">
    <property type="component" value="Unassembled WGS sequence"/>
</dbReference>
<dbReference type="VEuPathDB" id="FungiDB:B9J08_003511"/>
<dbReference type="EMBL" id="PEKT03000001">
    <property type="protein sequence ID" value="KAK8443013.1"/>
    <property type="molecule type" value="Genomic_DNA"/>
</dbReference>
<dbReference type="VEuPathDB" id="FungiDB:QG37_07574"/>
<dbReference type="EMBL" id="PEKT02000007">
    <property type="protein sequence ID" value="PIS51905.1"/>
    <property type="molecule type" value="Genomic_DNA"/>
</dbReference>
<name>A0A2H0ZUM0_CANAR</name>
<reference evidence="1" key="4">
    <citation type="submission" date="2024-03" db="EMBL/GenBank/DDBJ databases">
        <title>Improved genome assembly of Candida auris strain B8441 and annotation of B11205.</title>
        <authorList>
            <person name="Cauldron N.C."/>
            <person name="Shea T."/>
            <person name="Cuomo C.A."/>
        </authorList>
    </citation>
    <scope>NUCLEOTIDE SEQUENCE</scope>
    <source>
        <strain evidence="1">B8441</strain>
    </source>
</reference>
<reference evidence="1 3" key="3">
    <citation type="journal article" date="2018" name="Nat. Commun.">
        <title>Genomic insights into multidrug-resistance, mating and virulence in Candida auris and related emerging species.</title>
        <authorList>
            <person name="Munoz J.F."/>
            <person name="Gade L."/>
            <person name="Chow N.A."/>
            <person name="Loparev V.N."/>
            <person name="Juieng P."/>
            <person name="Berkow E.L."/>
            <person name="Farrer R.A."/>
            <person name="Litvintseva A.P."/>
            <person name="Cuomo C.A."/>
        </authorList>
    </citation>
    <scope>GENOME REANNOTATION</scope>
    <source>
        <strain evidence="1 3">B8441</strain>
    </source>
</reference>
<accession>A0A2H0ZUM0</accession>
<evidence type="ECO:0000313" key="3">
    <source>
        <dbReference type="Proteomes" id="UP000230249"/>
    </source>
</evidence>
<proteinExistence type="predicted"/>
<sequence length="143" mass="16250">MLARLSRFALTRSVAARPSMASRSPLLRAAAQSPVSKPQFIFARFASSPNENDLPDEDILKVQDVVSKVQQHPHIRELLNEFQDIIVKKGFNPNEQPSFTQVMRLFADKEVRQLISKLKDAFDEAGIKVSPEDMSSFMKMFKK</sequence>
<reference evidence="2" key="2">
    <citation type="submission" date="2017-11" db="EMBL/GenBank/DDBJ databases">
        <title>Candida auris genome assembly and annotation.</title>
        <authorList>
            <person name="Munoz J.F."/>
            <person name="Gade L.G."/>
            <person name="Chow N.A."/>
            <person name="Litvintseva A.P."/>
            <person name="Loparev V.N."/>
            <person name="Cuomo C.A."/>
        </authorList>
    </citation>
    <scope>NUCLEOTIDE SEQUENCE</scope>
    <source>
        <strain evidence="2">B8441</strain>
    </source>
</reference>
<dbReference type="OMA" id="IPTIAYR"/>
<comment type="caution">
    <text evidence="2">The sequence shown here is derived from an EMBL/GenBank/DDBJ whole genome shotgun (WGS) entry which is preliminary data.</text>
</comment>
<reference evidence="2 3" key="1">
    <citation type="journal article" date="2017" name="Clin. Infect. Dis.">
        <title>Simultaneous emergence of multidrug-resistant Candida auris on 3 continents confirmed by whole-genome sequencing and epidemiological analyses.</title>
        <authorList>
            <person name="Lockhart S.R."/>
            <person name="Etienne K.A."/>
            <person name="Vallabhaneni S."/>
            <person name="Farooqi J."/>
            <person name="Chowdhary A."/>
            <person name="Govender N.P."/>
            <person name="Colombo A.L."/>
            <person name="Calvo B."/>
            <person name="Cuomo C.A."/>
            <person name="Desjardins C.A."/>
            <person name="Berkow E.L."/>
            <person name="Castanheira M."/>
            <person name="Magobo R.E."/>
            <person name="Jabeen K."/>
            <person name="Asghar R.J."/>
            <person name="Meis J.F."/>
            <person name="Jackson B."/>
            <person name="Chiller T."/>
            <person name="Litvintseva A.P."/>
        </authorList>
    </citation>
    <scope>NUCLEOTIDE SEQUENCE [LARGE SCALE GENOMIC DNA]</scope>
    <source>
        <strain evidence="2 3">B8441</strain>
    </source>
</reference>
<evidence type="ECO:0000313" key="2">
    <source>
        <dbReference type="EMBL" id="PIS51905.1"/>
    </source>
</evidence>
<dbReference type="AlphaFoldDB" id="A0A2H0ZUM0"/>
<dbReference type="VEuPathDB" id="FungiDB:CJJ07_001693"/>
<evidence type="ECO:0000313" key="1">
    <source>
        <dbReference type="EMBL" id="KAK8443013.1"/>
    </source>
</evidence>
<dbReference type="VEuPathDB" id="FungiDB:CJJ09_000595"/>